<name>A0A0V0R4M3_PSEPJ</name>
<reference evidence="1 2" key="1">
    <citation type="journal article" date="2015" name="Sci. Rep.">
        <title>Genome of the facultative scuticociliatosis pathogen Pseudocohnilembus persalinus provides insight into its virulence through horizontal gene transfer.</title>
        <authorList>
            <person name="Xiong J."/>
            <person name="Wang G."/>
            <person name="Cheng J."/>
            <person name="Tian M."/>
            <person name="Pan X."/>
            <person name="Warren A."/>
            <person name="Jiang C."/>
            <person name="Yuan D."/>
            <person name="Miao W."/>
        </authorList>
    </citation>
    <scope>NUCLEOTIDE SEQUENCE [LARGE SCALE GENOMIC DNA]</scope>
    <source>
        <strain evidence="1">36N120E</strain>
    </source>
</reference>
<protein>
    <submittedName>
        <fullName evidence="1">Uncharacterized protein</fullName>
    </submittedName>
</protein>
<dbReference type="EMBL" id="LDAU01000050">
    <property type="protein sequence ID" value="KRX09437.1"/>
    <property type="molecule type" value="Genomic_DNA"/>
</dbReference>
<accession>A0A0V0R4M3</accession>
<sequence>MKQSLSNVIPIKIANNYINKLEWNMLKESDDPKQKEAAQLKWKIVYDHQVKQNFSIMICAKSKIDEFQSYYTKGKQNDELLWILQYQYVVGFLCSLEFQQKVLNYNFTDDYKFELDQLLRSSQKKWEEFLEDFNEESKKMQQKNSPQKEEWEQQLIEHIFEKKQFFDNWEQNNKKPKTKKFDLIMENQNQNIKQMQKADFFEWLPQQISDILIKFPSWKYFQGEPEEHEPWKAKLMWYVTYQFDKNEENEKVEVNVDVKIQENSWAREQIDNELLHHEWGHYLIGCLCALDFKKKCLEQKFHKVLYKNQINNLFKSCLQSYLDLEEKYDIETEHKLNKNMQIQWNSFLMDSLKQYSLFFQSSNGLLYYP</sequence>
<dbReference type="AlphaFoldDB" id="A0A0V0R4M3"/>
<dbReference type="InParanoid" id="A0A0V0R4M3"/>
<comment type="caution">
    <text evidence="1">The sequence shown here is derived from an EMBL/GenBank/DDBJ whole genome shotgun (WGS) entry which is preliminary data.</text>
</comment>
<organism evidence="1 2">
    <name type="scientific">Pseudocohnilembus persalinus</name>
    <name type="common">Ciliate</name>
    <dbReference type="NCBI Taxonomy" id="266149"/>
    <lineage>
        <taxon>Eukaryota</taxon>
        <taxon>Sar</taxon>
        <taxon>Alveolata</taxon>
        <taxon>Ciliophora</taxon>
        <taxon>Intramacronucleata</taxon>
        <taxon>Oligohymenophorea</taxon>
        <taxon>Scuticociliatia</taxon>
        <taxon>Philasterida</taxon>
        <taxon>Pseudocohnilembidae</taxon>
        <taxon>Pseudocohnilembus</taxon>
    </lineage>
</organism>
<gene>
    <name evidence="1" type="ORF">PPERSA_01637</name>
</gene>
<evidence type="ECO:0000313" key="1">
    <source>
        <dbReference type="EMBL" id="KRX09437.1"/>
    </source>
</evidence>
<keyword evidence="2" id="KW-1185">Reference proteome</keyword>
<evidence type="ECO:0000313" key="2">
    <source>
        <dbReference type="Proteomes" id="UP000054937"/>
    </source>
</evidence>
<proteinExistence type="predicted"/>
<dbReference type="Proteomes" id="UP000054937">
    <property type="component" value="Unassembled WGS sequence"/>
</dbReference>